<keyword evidence="3" id="KW-1185">Reference proteome</keyword>
<evidence type="ECO:0000313" key="2">
    <source>
        <dbReference type="EMBL" id="GAA2379774.1"/>
    </source>
</evidence>
<accession>A0ABN3HGJ6</accession>
<name>A0ABN3HGJ6_9ACTN</name>
<feature type="compositionally biased region" description="Pro residues" evidence="1">
    <location>
        <begin position="112"/>
        <end position="121"/>
    </location>
</feature>
<proteinExistence type="predicted"/>
<dbReference type="EMBL" id="BAAASE010000001">
    <property type="protein sequence ID" value="GAA2379774.1"/>
    <property type="molecule type" value="Genomic_DNA"/>
</dbReference>
<feature type="region of interest" description="Disordered" evidence="1">
    <location>
        <begin position="1"/>
        <end position="145"/>
    </location>
</feature>
<reference evidence="2 3" key="1">
    <citation type="journal article" date="2019" name="Int. J. Syst. Evol. Microbiol.">
        <title>The Global Catalogue of Microorganisms (GCM) 10K type strain sequencing project: providing services to taxonomists for standard genome sequencing and annotation.</title>
        <authorList>
            <consortium name="The Broad Institute Genomics Platform"/>
            <consortium name="The Broad Institute Genome Sequencing Center for Infectious Disease"/>
            <person name="Wu L."/>
            <person name="Ma J."/>
        </authorList>
    </citation>
    <scope>NUCLEOTIDE SEQUENCE [LARGE SCALE GENOMIC DNA]</scope>
    <source>
        <strain evidence="2 3">JCM 4358</strain>
    </source>
</reference>
<gene>
    <name evidence="2" type="ORF">GCM10010255_00700</name>
</gene>
<organism evidence="2 3">
    <name type="scientific">Streptomyces coeruleofuscus</name>
    <dbReference type="NCBI Taxonomy" id="66879"/>
    <lineage>
        <taxon>Bacteria</taxon>
        <taxon>Bacillati</taxon>
        <taxon>Actinomycetota</taxon>
        <taxon>Actinomycetes</taxon>
        <taxon>Kitasatosporales</taxon>
        <taxon>Streptomycetaceae</taxon>
        <taxon>Streptomyces</taxon>
    </lineage>
</organism>
<evidence type="ECO:0000313" key="3">
    <source>
        <dbReference type="Proteomes" id="UP001499986"/>
    </source>
</evidence>
<feature type="compositionally biased region" description="Basic and acidic residues" evidence="1">
    <location>
        <begin position="57"/>
        <end position="71"/>
    </location>
</feature>
<sequence length="145" mass="13921">MVWVGGRSADQRSPGIVAPRGGPAGCPAEDGPRLWGKGGGGGPYPAAAPGRRFRPAPRGDERPRSGVEGGHEPGPVGSEAGEAPPGNLGPNPSTCAADRGGTSWSPDLGVPAPAPGSPGPGPDARGGGGPPGAWRSSAAEEGGVG</sequence>
<protein>
    <submittedName>
        <fullName evidence="2">Uncharacterized protein</fullName>
    </submittedName>
</protein>
<comment type="caution">
    <text evidence="2">The sequence shown here is derived from an EMBL/GenBank/DDBJ whole genome shotgun (WGS) entry which is preliminary data.</text>
</comment>
<evidence type="ECO:0000256" key="1">
    <source>
        <dbReference type="SAM" id="MobiDB-lite"/>
    </source>
</evidence>
<dbReference type="Proteomes" id="UP001499986">
    <property type="component" value="Unassembled WGS sequence"/>
</dbReference>